<proteinExistence type="predicted"/>
<dbReference type="PANTHER" id="PTHR46769">
    <property type="entry name" value="POLYCYSTIC KIDNEY AND HEPATIC DISEASE 1 (AUTOSOMAL RECESSIVE)-LIKE 1"/>
    <property type="match status" value="1"/>
</dbReference>
<dbReference type="Ensembl" id="ENSCSAVT00000000175.1">
    <property type="protein sequence ID" value="ENSCSAVP00000000174.1"/>
    <property type="gene ID" value="ENSCSAVG00000000099.1"/>
</dbReference>
<dbReference type="InterPro" id="IPR052387">
    <property type="entry name" value="Fibrocystin"/>
</dbReference>
<sequence length="482" mass="51584">MVLRIFFTTPRRLDIYINNNYIPPLNDHVDASGKHVLKKPTTPTEYRPTISDPTGANFFDRDNQMLHVTIKGNTPIDMYTAPVVVISFGIPPVTPNEFFNSAGLVTRLALFLGVDPSKVRIVDIVRVGSVSGRRKRSTQSSTVSVEVGDPPSTVQTTPAPVTIAPALPPGSTTTTPQPGTTTPSPGAAAIQLLQEFTAKIVNALQTGSLGSQLNTTILSLNVVDPLPPPVTTWTNTANQTTTEPTTNTYSPPDKIQVKQEANAVHTQTPFPIQPKIEAVDAAGNTLSQVGHPTDPWLVTVSVKNKPADVILGGVRSVPFVAGVATFSGLSLNKPGTYELIFQVTYPTTANRFTTTGRAFSIIEKPIPVVPPPDNNKTTLIAIIVGSVVGVLVIIIVGIMVWKGLCSSTSKSAKISCEVGDAGKAPPKYTEKMNLNEYVTGPSTTAKTYEDDSVNHPHSTQDIEKSTQTDHRSHTPDSMPPPY</sequence>
<dbReference type="Proteomes" id="UP000007875">
    <property type="component" value="Unassembled WGS sequence"/>
</dbReference>
<evidence type="ECO:0000313" key="4">
    <source>
        <dbReference type="Ensembl" id="ENSCSAVP00000000174.1"/>
    </source>
</evidence>
<keyword evidence="3" id="KW-0472">Membrane</keyword>
<feature type="compositionally biased region" description="Low complexity" evidence="2">
    <location>
        <begin position="232"/>
        <end position="248"/>
    </location>
</feature>
<feature type="region of interest" description="Disordered" evidence="2">
    <location>
        <begin position="434"/>
        <end position="482"/>
    </location>
</feature>
<accession>H2Y4C6</accession>
<evidence type="ECO:0000256" key="1">
    <source>
        <dbReference type="ARBA" id="ARBA00022729"/>
    </source>
</evidence>
<name>H2Y4C6_CIOSA</name>
<reference evidence="5" key="1">
    <citation type="submission" date="2003-08" db="EMBL/GenBank/DDBJ databases">
        <authorList>
            <person name="Birren B."/>
            <person name="Nusbaum C."/>
            <person name="Abebe A."/>
            <person name="Abouelleil A."/>
            <person name="Adekoya E."/>
            <person name="Ait-zahra M."/>
            <person name="Allen N."/>
            <person name="Allen T."/>
            <person name="An P."/>
            <person name="Anderson M."/>
            <person name="Anderson S."/>
            <person name="Arachchi H."/>
            <person name="Armbruster J."/>
            <person name="Bachantsang P."/>
            <person name="Baldwin J."/>
            <person name="Barry A."/>
            <person name="Bayul T."/>
            <person name="Blitshsteyn B."/>
            <person name="Bloom T."/>
            <person name="Blye J."/>
            <person name="Boguslavskiy L."/>
            <person name="Borowsky M."/>
            <person name="Boukhgalter B."/>
            <person name="Brunache A."/>
            <person name="Butler J."/>
            <person name="Calixte N."/>
            <person name="Calvo S."/>
            <person name="Camarata J."/>
            <person name="Campo K."/>
            <person name="Chang J."/>
            <person name="Cheshatsang Y."/>
            <person name="Citroen M."/>
            <person name="Collymore A."/>
            <person name="Considine T."/>
            <person name="Cook A."/>
            <person name="Cooke P."/>
            <person name="Corum B."/>
            <person name="Cuomo C."/>
            <person name="David R."/>
            <person name="Dawoe T."/>
            <person name="Degray S."/>
            <person name="Dodge S."/>
            <person name="Dooley K."/>
            <person name="Dorje P."/>
            <person name="Dorjee K."/>
            <person name="Dorris L."/>
            <person name="Duffey N."/>
            <person name="Dupes A."/>
            <person name="Elkins T."/>
            <person name="Engels R."/>
            <person name="Erickson J."/>
            <person name="Farina A."/>
            <person name="Faro S."/>
            <person name="Ferreira P."/>
            <person name="Fischer H."/>
            <person name="Fitzgerald M."/>
            <person name="Foley K."/>
            <person name="Gage D."/>
            <person name="Galagan J."/>
            <person name="Gearin G."/>
            <person name="Gnerre S."/>
            <person name="Gnirke A."/>
            <person name="Goyette A."/>
            <person name="Graham J."/>
            <person name="Grandbois E."/>
            <person name="Gyaltsen K."/>
            <person name="Hafez N."/>
            <person name="Hagopian D."/>
            <person name="Hagos B."/>
            <person name="Hall J."/>
            <person name="Hatcher B."/>
            <person name="Heller A."/>
            <person name="Higgins H."/>
            <person name="Honan T."/>
            <person name="Horn A."/>
            <person name="Houde N."/>
            <person name="Hughes L."/>
            <person name="Hulme W."/>
            <person name="Husby E."/>
            <person name="Iliev I."/>
            <person name="Jaffe D."/>
            <person name="Jones C."/>
            <person name="Kamal M."/>
            <person name="Kamat A."/>
            <person name="Kamvysselis M."/>
            <person name="Karlsson E."/>
            <person name="Kells C."/>
            <person name="Kieu A."/>
            <person name="Kisner P."/>
            <person name="Kodira C."/>
            <person name="Kulbokas E."/>
            <person name="Labutti K."/>
            <person name="Lama D."/>
            <person name="Landers T."/>
            <person name="Leger J."/>
            <person name="Levine S."/>
            <person name="Lewis D."/>
            <person name="Lewis T."/>
            <person name="Lindblad-toh K."/>
            <person name="Liu X."/>
            <person name="Lokyitsang T."/>
            <person name="Lokyitsang Y."/>
            <person name="Lucien O."/>
            <person name="Lui A."/>
            <person name="Ma L.J."/>
            <person name="Mabbitt R."/>
            <person name="Macdonald J."/>
            <person name="Maclean C."/>
            <person name="Major J."/>
            <person name="Manning J."/>
            <person name="Marabella R."/>
            <person name="Maru K."/>
            <person name="Matthews C."/>
            <person name="Mauceli E."/>
            <person name="Mccarthy M."/>
            <person name="Mcdonough S."/>
            <person name="Mcghee T."/>
            <person name="Meldrim J."/>
            <person name="Meneus L."/>
            <person name="Mesirov J."/>
            <person name="Mihalev A."/>
            <person name="Mihova T."/>
            <person name="Mikkelsen T."/>
            <person name="Mlenga V."/>
            <person name="Moru K."/>
            <person name="Mozes J."/>
            <person name="Mulrain L."/>
            <person name="Munson G."/>
            <person name="Naylor J."/>
            <person name="Newes C."/>
            <person name="Nguyen C."/>
            <person name="Nguyen N."/>
            <person name="Nguyen T."/>
            <person name="Nicol R."/>
            <person name="Nielsen C."/>
            <person name="Nizzari M."/>
            <person name="Norbu C."/>
            <person name="Norbu N."/>
            <person name="O'donnell P."/>
            <person name="Okoawo O."/>
            <person name="O'leary S."/>
            <person name="Omotosho B."/>
            <person name="O'neill K."/>
            <person name="Osman S."/>
            <person name="Parker S."/>
            <person name="Perrin D."/>
            <person name="Phunkhang P."/>
            <person name="Piqani B."/>
            <person name="Purcell S."/>
            <person name="Rachupka T."/>
            <person name="Ramasamy U."/>
            <person name="Rameau R."/>
            <person name="Ray V."/>
            <person name="Raymond C."/>
            <person name="Retta R."/>
            <person name="Richardson S."/>
            <person name="Rise C."/>
            <person name="Rodriguez J."/>
            <person name="Rogers J."/>
            <person name="Rogov P."/>
            <person name="Rutman M."/>
            <person name="Schupbach R."/>
            <person name="Seaman C."/>
            <person name="Settipalli S."/>
            <person name="Sharpe T."/>
            <person name="Sheridan J."/>
            <person name="Sherpa N."/>
            <person name="Shi J."/>
            <person name="Smirnov S."/>
            <person name="Smith C."/>
            <person name="Sougnez C."/>
            <person name="Spencer B."/>
            <person name="Stalker J."/>
            <person name="Stange-thomann N."/>
            <person name="Stavropoulos S."/>
            <person name="Stetson K."/>
            <person name="Stone C."/>
            <person name="Stone S."/>
            <person name="Stubbs M."/>
            <person name="Talamas J."/>
            <person name="Tchuinga P."/>
            <person name="Tenzing P."/>
            <person name="Tesfaye S."/>
            <person name="Theodore J."/>
            <person name="Thoulutsang Y."/>
            <person name="Topham K."/>
            <person name="Towey S."/>
            <person name="Tsamla T."/>
            <person name="Tsomo N."/>
            <person name="Vallee D."/>
            <person name="Vassiliev H."/>
            <person name="Venkataraman V."/>
            <person name="Vinson J."/>
            <person name="Vo A."/>
            <person name="Wade C."/>
            <person name="Wang S."/>
            <person name="Wangchuk T."/>
            <person name="Wangdi T."/>
            <person name="Whittaker C."/>
            <person name="Wilkinson J."/>
            <person name="Wu Y."/>
            <person name="Wyman D."/>
            <person name="Yadav S."/>
            <person name="Yang S."/>
            <person name="Yang X."/>
            <person name="Yeager S."/>
            <person name="Yee E."/>
            <person name="Young G."/>
            <person name="Zainoun J."/>
            <person name="Zembeck L."/>
            <person name="Zimmer A."/>
            <person name="Zody M."/>
            <person name="Lander E."/>
        </authorList>
    </citation>
    <scope>NUCLEOTIDE SEQUENCE [LARGE SCALE GENOMIC DNA]</scope>
</reference>
<keyword evidence="1" id="KW-0732">Signal</keyword>
<organism evidence="4 5">
    <name type="scientific">Ciona savignyi</name>
    <name type="common">Pacific transparent sea squirt</name>
    <dbReference type="NCBI Taxonomy" id="51511"/>
    <lineage>
        <taxon>Eukaryota</taxon>
        <taxon>Metazoa</taxon>
        <taxon>Chordata</taxon>
        <taxon>Tunicata</taxon>
        <taxon>Ascidiacea</taxon>
        <taxon>Phlebobranchia</taxon>
        <taxon>Cionidae</taxon>
        <taxon>Ciona</taxon>
    </lineage>
</organism>
<feature type="compositionally biased region" description="Basic and acidic residues" evidence="2">
    <location>
        <begin position="447"/>
        <end position="474"/>
    </location>
</feature>
<feature type="compositionally biased region" description="Low complexity" evidence="2">
    <location>
        <begin position="169"/>
        <end position="185"/>
    </location>
</feature>
<feature type="region of interest" description="Disordered" evidence="2">
    <location>
        <begin position="232"/>
        <end position="251"/>
    </location>
</feature>
<dbReference type="PANTHER" id="PTHR46769:SF2">
    <property type="entry name" value="FIBROCYSTIN-L ISOFORM 2 PRECURSOR-RELATED"/>
    <property type="match status" value="1"/>
</dbReference>
<dbReference type="HOGENOM" id="CLU_566130_0_0_1"/>
<protein>
    <submittedName>
        <fullName evidence="4">Uncharacterized protein</fullName>
    </submittedName>
</protein>
<reference evidence="4" key="3">
    <citation type="submission" date="2025-09" db="UniProtKB">
        <authorList>
            <consortium name="Ensembl"/>
        </authorList>
    </citation>
    <scope>IDENTIFICATION</scope>
</reference>
<evidence type="ECO:0000256" key="2">
    <source>
        <dbReference type="SAM" id="MobiDB-lite"/>
    </source>
</evidence>
<keyword evidence="3" id="KW-1133">Transmembrane helix</keyword>
<feature type="transmembrane region" description="Helical" evidence="3">
    <location>
        <begin position="379"/>
        <end position="401"/>
    </location>
</feature>
<keyword evidence="5" id="KW-1185">Reference proteome</keyword>
<feature type="region of interest" description="Disordered" evidence="2">
    <location>
        <begin position="132"/>
        <end position="185"/>
    </location>
</feature>
<evidence type="ECO:0000313" key="5">
    <source>
        <dbReference type="Proteomes" id="UP000007875"/>
    </source>
</evidence>
<keyword evidence="3" id="KW-0812">Transmembrane</keyword>
<reference evidence="4" key="2">
    <citation type="submission" date="2025-08" db="UniProtKB">
        <authorList>
            <consortium name="Ensembl"/>
        </authorList>
    </citation>
    <scope>IDENTIFICATION</scope>
</reference>
<evidence type="ECO:0000256" key="3">
    <source>
        <dbReference type="SAM" id="Phobius"/>
    </source>
</evidence>
<dbReference type="GeneTree" id="ENSGT00940000157594"/>
<dbReference type="AlphaFoldDB" id="H2Y4C6"/>